<sequence>MSRLWSGIHKPFSSPAGRPSAGERERERFRGGHRPNGSDRDECARLPTINQPLWPLLDHLSRPGGKRQKEKALIFAHLKEKSHRMRKTRDNEEKDSLDVFESKKPKLGRLRGAISDGKNLLMWRRVSRYLMERWKMCRGTAASADTLMTTGGRKDQGVVRATDDGTEARVKRWMGRSWSQPKGPDVGISAGSITSQDGYLSNGL</sequence>
<gene>
    <name evidence="2" type="ORF">QQF64_034566</name>
</gene>
<organism evidence="2 3">
    <name type="scientific">Cirrhinus molitorella</name>
    <name type="common">mud carp</name>
    <dbReference type="NCBI Taxonomy" id="172907"/>
    <lineage>
        <taxon>Eukaryota</taxon>
        <taxon>Metazoa</taxon>
        <taxon>Chordata</taxon>
        <taxon>Craniata</taxon>
        <taxon>Vertebrata</taxon>
        <taxon>Euteleostomi</taxon>
        <taxon>Actinopterygii</taxon>
        <taxon>Neopterygii</taxon>
        <taxon>Teleostei</taxon>
        <taxon>Ostariophysi</taxon>
        <taxon>Cypriniformes</taxon>
        <taxon>Cyprinidae</taxon>
        <taxon>Labeoninae</taxon>
        <taxon>Labeonini</taxon>
        <taxon>Cirrhinus</taxon>
    </lineage>
</organism>
<evidence type="ECO:0000313" key="3">
    <source>
        <dbReference type="Proteomes" id="UP001558613"/>
    </source>
</evidence>
<comment type="caution">
    <text evidence="2">The sequence shown here is derived from an EMBL/GenBank/DDBJ whole genome shotgun (WGS) entry which is preliminary data.</text>
</comment>
<feature type="compositionally biased region" description="Basic and acidic residues" evidence="1">
    <location>
        <begin position="21"/>
        <end position="44"/>
    </location>
</feature>
<name>A0ABR3L4Z8_9TELE</name>
<dbReference type="EMBL" id="JAYMGO010000222">
    <property type="protein sequence ID" value="KAL1246603.1"/>
    <property type="molecule type" value="Genomic_DNA"/>
</dbReference>
<reference evidence="2 3" key="1">
    <citation type="submission" date="2023-09" db="EMBL/GenBank/DDBJ databases">
        <authorList>
            <person name="Wang M."/>
        </authorList>
    </citation>
    <scope>NUCLEOTIDE SEQUENCE [LARGE SCALE GENOMIC DNA]</scope>
    <source>
        <strain evidence="2">GT-2023</strain>
        <tissue evidence="2">Liver</tissue>
    </source>
</reference>
<protein>
    <submittedName>
        <fullName evidence="2">Uncharacterized protein</fullName>
    </submittedName>
</protein>
<accession>A0ABR3L4Z8</accession>
<evidence type="ECO:0000256" key="1">
    <source>
        <dbReference type="SAM" id="MobiDB-lite"/>
    </source>
</evidence>
<feature type="region of interest" description="Disordered" evidence="1">
    <location>
        <begin position="1"/>
        <end position="45"/>
    </location>
</feature>
<keyword evidence="3" id="KW-1185">Reference proteome</keyword>
<dbReference type="Proteomes" id="UP001558613">
    <property type="component" value="Unassembled WGS sequence"/>
</dbReference>
<evidence type="ECO:0000313" key="2">
    <source>
        <dbReference type="EMBL" id="KAL1246603.1"/>
    </source>
</evidence>
<proteinExistence type="predicted"/>